<dbReference type="InterPro" id="IPR044859">
    <property type="entry name" value="Allene_oxi_cyc_Dirigent"/>
</dbReference>
<gene>
    <name evidence="8" type="ORF">DH2020_035321</name>
</gene>
<keyword evidence="3 4" id="KW-0964">Secreted</keyword>
<dbReference type="Pfam" id="PF04765">
    <property type="entry name" value="TOD1_MUCI70"/>
    <property type="match status" value="1"/>
</dbReference>
<evidence type="ECO:0000313" key="9">
    <source>
        <dbReference type="Proteomes" id="UP001318860"/>
    </source>
</evidence>
<feature type="compositionally biased region" description="Polar residues" evidence="5">
    <location>
        <begin position="1"/>
        <end position="10"/>
    </location>
</feature>
<evidence type="ECO:0000256" key="3">
    <source>
        <dbReference type="ARBA" id="ARBA00022525"/>
    </source>
</evidence>
<dbReference type="Proteomes" id="UP001318860">
    <property type="component" value="Unassembled WGS sequence"/>
</dbReference>
<keyword evidence="6" id="KW-0472">Membrane</keyword>
<reference evidence="8 9" key="1">
    <citation type="journal article" date="2021" name="Comput. Struct. Biotechnol. J.">
        <title>De novo genome assembly of the potent medicinal plant Rehmannia glutinosa using nanopore technology.</title>
        <authorList>
            <person name="Ma L."/>
            <person name="Dong C."/>
            <person name="Song C."/>
            <person name="Wang X."/>
            <person name="Zheng X."/>
            <person name="Niu Y."/>
            <person name="Chen S."/>
            <person name="Feng W."/>
        </authorList>
    </citation>
    <scope>NUCLEOTIDE SEQUENCE [LARGE SCALE GENOMIC DNA]</scope>
    <source>
        <strain evidence="8">DH-2019</strain>
    </source>
</reference>
<comment type="similarity">
    <text evidence="1 4">Belongs to the plant dirigent protein family.</text>
</comment>
<keyword evidence="6" id="KW-0812">Transmembrane</keyword>
<dbReference type="PANTHER" id="PTHR12956">
    <property type="entry name" value="ALKALINE CERAMIDASE-RELATED"/>
    <property type="match status" value="1"/>
</dbReference>
<dbReference type="InterPro" id="IPR048354">
    <property type="entry name" value="TOD1_MUCI70_glycTrfase_dom"/>
</dbReference>
<proteinExistence type="inferred from homology"/>
<accession>A0ABR0V7Z2</accession>
<comment type="caution">
    <text evidence="8">The sequence shown here is derived from an EMBL/GenBank/DDBJ whole genome shotgun (WGS) entry which is preliminary data.</text>
</comment>
<keyword evidence="4" id="KW-0052">Apoplast</keyword>
<dbReference type="InterPro" id="IPR004265">
    <property type="entry name" value="Dirigent"/>
</dbReference>
<protein>
    <recommendedName>
        <fullName evidence="4">Dirigent protein</fullName>
    </recommendedName>
</protein>
<dbReference type="InterPro" id="IPR006852">
    <property type="entry name" value="TOD1_MUCI70"/>
</dbReference>
<evidence type="ECO:0000256" key="2">
    <source>
        <dbReference type="ARBA" id="ARBA00011738"/>
    </source>
</evidence>
<feature type="domain" description="TOD1/MUCI70 glycosyltransferase-like" evidence="7">
    <location>
        <begin position="168"/>
        <end position="454"/>
    </location>
</feature>
<keyword evidence="9" id="KW-1185">Reference proteome</keyword>
<name>A0ABR0V7Z2_REHGL</name>
<comment type="subcellular location">
    <subcellularLocation>
        <location evidence="4">Secreted</location>
        <location evidence="4">Extracellular space</location>
        <location evidence="4">Apoplast</location>
    </subcellularLocation>
</comment>
<feature type="region of interest" description="Disordered" evidence="5">
    <location>
        <begin position="80"/>
        <end position="99"/>
    </location>
</feature>
<comment type="subunit">
    <text evidence="2 4">Homodimer.</text>
</comment>
<keyword evidence="6" id="KW-1133">Transmembrane helix</keyword>
<feature type="transmembrane region" description="Helical" evidence="6">
    <location>
        <begin position="49"/>
        <end position="67"/>
    </location>
</feature>
<feature type="region of interest" description="Disordered" evidence="5">
    <location>
        <begin position="1"/>
        <end position="34"/>
    </location>
</feature>
<evidence type="ECO:0000313" key="8">
    <source>
        <dbReference type="EMBL" id="KAK6130942.1"/>
    </source>
</evidence>
<dbReference type="PANTHER" id="PTHR12956:SF17">
    <property type="entry name" value="OS01G0749100 PROTEIN"/>
    <property type="match status" value="1"/>
</dbReference>
<dbReference type="Pfam" id="PF03018">
    <property type="entry name" value="Dirigent"/>
    <property type="match status" value="1"/>
</dbReference>
<evidence type="ECO:0000256" key="1">
    <source>
        <dbReference type="ARBA" id="ARBA00010746"/>
    </source>
</evidence>
<sequence length="624" mass="70855">MSNNSISISVSDEEPEDRTRFRVRRKRKKPGLRGRPDFTRKILSKLLKWWPALLLLLAAALLFYEAFKIGGGESRRLPRVKNSENVATRSSDIKPPGNLNRLDPTTRVVAGVRERCLKLPPPEELELLEIPNDKDSRSPIKELVYAKETDRASKEGKFNLSMVYLEGARFNLFTGNQTIEHREKSFKVTERTEVHCGFYSERGGFRISDEDKSYMETCKVVVSTCAFGGGDDLYQPIGMSETSLQKVCYVAFWDDITLSTQEAQGNKVDDSHFIGKWRIIIVRDLPFRDQRLNGKIPKMLPHRLFPNARYSIWVDSKSQFRRDPLGMLDALLWRSNYELGISEHGARSSVYDEAKAVVKKNKATPEEVEVQLTQYRQDGLPEDKRFNGKKALAEASIIVRKHTPMTNLFMCLWFNEVVRFTSRDQLSFPYVLWRLKGLMHINMFPVCTRKDLVNIVLATAAVILLALFSQLPHRKNHTTPRLALSFYIQQPQVGSSATHPAAPPDAGALIFHRTLTEGPTNTSRIVGKAQGFIIPVESFVHSAFNIIYLTFHTHEYSGSISVQAKNIAHKEKEELTVVGGTGSFAFARGLAVFAQIDREMSNLDAIYHIKLHLEFPNRSQTIPG</sequence>
<comment type="function">
    <text evidence="4">Dirigent proteins impart stereoselectivity on the phenoxy radical-coupling reaction, yielding optically active lignans from two molecules of coniferyl alcohol in the biosynthesis of lignans, flavonolignans, and alkaloids and thus plays a central role in plant secondary metabolism.</text>
</comment>
<dbReference type="EMBL" id="JABTTQ020001522">
    <property type="protein sequence ID" value="KAK6130942.1"/>
    <property type="molecule type" value="Genomic_DNA"/>
</dbReference>
<dbReference type="Gene3D" id="2.40.480.10">
    <property type="entry name" value="Allene oxide cyclase-like"/>
    <property type="match status" value="1"/>
</dbReference>
<evidence type="ECO:0000256" key="6">
    <source>
        <dbReference type="SAM" id="Phobius"/>
    </source>
</evidence>
<evidence type="ECO:0000256" key="5">
    <source>
        <dbReference type="SAM" id="MobiDB-lite"/>
    </source>
</evidence>
<feature type="compositionally biased region" description="Basic residues" evidence="5">
    <location>
        <begin position="21"/>
        <end position="32"/>
    </location>
</feature>
<evidence type="ECO:0000259" key="7">
    <source>
        <dbReference type="Pfam" id="PF04765"/>
    </source>
</evidence>
<organism evidence="8 9">
    <name type="scientific">Rehmannia glutinosa</name>
    <name type="common">Chinese foxglove</name>
    <dbReference type="NCBI Taxonomy" id="99300"/>
    <lineage>
        <taxon>Eukaryota</taxon>
        <taxon>Viridiplantae</taxon>
        <taxon>Streptophyta</taxon>
        <taxon>Embryophyta</taxon>
        <taxon>Tracheophyta</taxon>
        <taxon>Spermatophyta</taxon>
        <taxon>Magnoliopsida</taxon>
        <taxon>eudicotyledons</taxon>
        <taxon>Gunneridae</taxon>
        <taxon>Pentapetalae</taxon>
        <taxon>asterids</taxon>
        <taxon>lamiids</taxon>
        <taxon>Lamiales</taxon>
        <taxon>Orobanchaceae</taxon>
        <taxon>Rehmannieae</taxon>
        <taxon>Rehmannia</taxon>
    </lineage>
</organism>
<evidence type="ECO:0000256" key="4">
    <source>
        <dbReference type="RuleBase" id="RU363099"/>
    </source>
</evidence>